<reference evidence="5" key="1">
    <citation type="submission" date="2017-02" db="UniProtKB">
        <authorList>
            <consortium name="WormBaseParasite"/>
        </authorList>
    </citation>
    <scope>IDENTIFICATION</scope>
</reference>
<dbReference type="PROSITE" id="PS51670">
    <property type="entry name" value="SHKT"/>
    <property type="match status" value="1"/>
</dbReference>
<dbReference type="SMART" id="SM00254">
    <property type="entry name" value="ShKT"/>
    <property type="match status" value="1"/>
</dbReference>
<dbReference type="Pfam" id="PF01549">
    <property type="entry name" value="ShK"/>
    <property type="match status" value="1"/>
</dbReference>
<dbReference type="WBParaSite" id="BPAG_0000650301-mRNA-1">
    <property type="protein sequence ID" value="BPAG_0000650301-mRNA-1"/>
    <property type="gene ID" value="BPAG_0000650301"/>
</dbReference>
<feature type="domain" description="ShKT" evidence="2">
    <location>
        <begin position="22"/>
        <end position="57"/>
    </location>
</feature>
<evidence type="ECO:0000256" key="1">
    <source>
        <dbReference type="PROSITE-ProRule" id="PRU01005"/>
    </source>
</evidence>
<evidence type="ECO:0000313" key="3">
    <source>
        <dbReference type="EMBL" id="VDN87652.1"/>
    </source>
</evidence>
<gene>
    <name evidence="3" type="ORF">BPAG_LOCUS6466</name>
</gene>
<comment type="caution">
    <text evidence="1">Lacks conserved residue(s) required for the propagation of feature annotation.</text>
</comment>
<dbReference type="STRING" id="6280.A0A0N4TE65"/>
<dbReference type="Gene3D" id="1.10.10.1940">
    <property type="match status" value="1"/>
</dbReference>
<evidence type="ECO:0000313" key="4">
    <source>
        <dbReference type="Proteomes" id="UP000278627"/>
    </source>
</evidence>
<dbReference type="Proteomes" id="UP000278627">
    <property type="component" value="Unassembled WGS sequence"/>
</dbReference>
<evidence type="ECO:0000313" key="5">
    <source>
        <dbReference type="WBParaSite" id="BPAG_0000650301-mRNA-1"/>
    </source>
</evidence>
<name>A0A0N4TE65_BRUPA</name>
<dbReference type="EMBL" id="UZAD01005964">
    <property type="protein sequence ID" value="VDN87652.1"/>
    <property type="molecule type" value="Genomic_DNA"/>
</dbReference>
<organism evidence="5">
    <name type="scientific">Brugia pahangi</name>
    <name type="common">Filarial nematode worm</name>
    <dbReference type="NCBI Taxonomy" id="6280"/>
    <lineage>
        <taxon>Eukaryota</taxon>
        <taxon>Metazoa</taxon>
        <taxon>Ecdysozoa</taxon>
        <taxon>Nematoda</taxon>
        <taxon>Chromadorea</taxon>
        <taxon>Rhabditida</taxon>
        <taxon>Spirurina</taxon>
        <taxon>Spiruromorpha</taxon>
        <taxon>Filarioidea</taxon>
        <taxon>Onchocercidae</taxon>
        <taxon>Brugia</taxon>
    </lineage>
</organism>
<sequence length="109" mass="12337">MQQYCRAACHICNSTFNTTNECSDRHIACRQWSIDGQCRGDSDQFMEENCRQSCHFCNTPKNTSCPIPKPIRSRLHASIINVEVPIIIVTNDSSNALTEISSRETLKKS</sequence>
<protein>
    <submittedName>
        <fullName evidence="5">ShKT domain-containing protein</fullName>
    </submittedName>
</protein>
<proteinExistence type="predicted"/>
<keyword evidence="4" id="KW-1185">Reference proteome</keyword>
<reference evidence="3 4" key="2">
    <citation type="submission" date="2018-11" db="EMBL/GenBank/DDBJ databases">
        <authorList>
            <consortium name="Pathogen Informatics"/>
        </authorList>
    </citation>
    <scope>NUCLEOTIDE SEQUENCE [LARGE SCALE GENOMIC DNA]</scope>
</reference>
<dbReference type="InterPro" id="IPR003582">
    <property type="entry name" value="ShKT_dom"/>
</dbReference>
<dbReference type="AlphaFoldDB" id="A0A0N4TE65"/>
<evidence type="ECO:0000259" key="2">
    <source>
        <dbReference type="PROSITE" id="PS51670"/>
    </source>
</evidence>
<accession>A0A0N4TE65</accession>